<dbReference type="PANTHER" id="PTHR10983">
    <property type="entry name" value="1-ACYLGLYCEROL-3-PHOSPHATE ACYLTRANSFERASE-RELATED"/>
    <property type="match status" value="1"/>
</dbReference>
<feature type="transmembrane region" description="Helical" evidence="2">
    <location>
        <begin position="58"/>
        <end position="80"/>
    </location>
</feature>
<feature type="transmembrane region" description="Helical" evidence="2">
    <location>
        <begin position="12"/>
        <end position="38"/>
    </location>
</feature>
<dbReference type="RefSeq" id="WP_204394273.1">
    <property type="nucleotide sequence ID" value="NZ_JAFBBW010000001.1"/>
</dbReference>
<keyword evidence="2" id="KW-1133">Transmembrane helix</keyword>
<comment type="caution">
    <text evidence="4">The sequence shown here is derived from an EMBL/GenBank/DDBJ whole genome shotgun (WGS) entry which is preliminary data.</text>
</comment>
<dbReference type="PANTHER" id="PTHR10983:SF24">
    <property type="entry name" value="1-ACYLGLYCEROL-3-PHOSPHATE O-ACYLTRANSFERASE 3, ISOFORM E-RELATED"/>
    <property type="match status" value="1"/>
</dbReference>
<keyword evidence="4" id="KW-0808">Transferase</keyword>
<feature type="domain" description="Phospholipid/glycerol acyltransferase" evidence="3">
    <location>
        <begin position="129"/>
        <end position="282"/>
    </location>
</feature>
<organism evidence="4 5">
    <name type="scientific">Agromyces aurantiacus</name>
    <dbReference type="NCBI Taxonomy" id="165814"/>
    <lineage>
        <taxon>Bacteria</taxon>
        <taxon>Bacillati</taxon>
        <taxon>Actinomycetota</taxon>
        <taxon>Actinomycetes</taxon>
        <taxon>Micrococcales</taxon>
        <taxon>Microbacteriaceae</taxon>
        <taxon>Agromyces</taxon>
    </lineage>
</organism>
<evidence type="ECO:0000313" key="5">
    <source>
        <dbReference type="Proteomes" id="UP001595960"/>
    </source>
</evidence>
<sequence length="366" mass="41972">MRPPPKWVRRLVLAPLVVVAALVITALLPLWLVVATAVSIFIEPRLRTPRLLWMVNLYLLWDAAALVALFAVWIASGFGWRIHTPRFQRVHYRMVARMLQFLFWNAYWVLRLDIDVRVPAGFHDDDRPRVIASRHAGPGDSFILVHAVFHWFHRSPRIVLKDTLQWDPAVDVVLNRLPNRFIAPPPVSGRRRPSDHGLQERISELARGMGPHDALVIFPEGGNFTERRRSRAIERLHAAGLDAIADRAARLQNVMAPRPGGFFAALDAAPDADVFFVAHTGLDRIRTVADVWRELPTDKTIIMRFWNVARAEIPADPDERTDWLMREWERIDEWIEANRPEPDADTTPVARRRHRPAAARDGVTRS</sequence>
<dbReference type="Pfam" id="PF01553">
    <property type="entry name" value="Acyltransferase"/>
    <property type="match status" value="1"/>
</dbReference>
<feature type="region of interest" description="Disordered" evidence="1">
    <location>
        <begin position="336"/>
        <end position="366"/>
    </location>
</feature>
<dbReference type="SUPFAM" id="SSF69593">
    <property type="entry name" value="Glycerol-3-phosphate (1)-acyltransferase"/>
    <property type="match status" value="1"/>
</dbReference>
<keyword evidence="4" id="KW-0012">Acyltransferase</keyword>
<dbReference type="SMART" id="SM00563">
    <property type="entry name" value="PlsC"/>
    <property type="match status" value="1"/>
</dbReference>
<keyword evidence="2" id="KW-0472">Membrane</keyword>
<dbReference type="GO" id="GO:0016746">
    <property type="term" value="F:acyltransferase activity"/>
    <property type="evidence" value="ECO:0007669"/>
    <property type="project" value="UniProtKB-KW"/>
</dbReference>
<name>A0ABV9R9R4_9MICO</name>
<evidence type="ECO:0000259" key="3">
    <source>
        <dbReference type="SMART" id="SM00563"/>
    </source>
</evidence>
<keyword evidence="2" id="KW-0812">Transmembrane</keyword>
<dbReference type="EMBL" id="JBHSJC010000002">
    <property type="protein sequence ID" value="MFC4830349.1"/>
    <property type="molecule type" value="Genomic_DNA"/>
</dbReference>
<dbReference type="InterPro" id="IPR002123">
    <property type="entry name" value="Plipid/glycerol_acylTrfase"/>
</dbReference>
<evidence type="ECO:0000313" key="4">
    <source>
        <dbReference type="EMBL" id="MFC4830349.1"/>
    </source>
</evidence>
<keyword evidence="5" id="KW-1185">Reference proteome</keyword>
<proteinExistence type="predicted"/>
<dbReference type="Proteomes" id="UP001595960">
    <property type="component" value="Unassembled WGS sequence"/>
</dbReference>
<protein>
    <submittedName>
        <fullName evidence="4">1-acyl-sn-glycerol-3-phosphate acyltransferase</fullName>
    </submittedName>
</protein>
<reference evidence="5" key="1">
    <citation type="journal article" date="2019" name="Int. J. Syst. Evol. Microbiol.">
        <title>The Global Catalogue of Microorganisms (GCM) 10K type strain sequencing project: providing services to taxonomists for standard genome sequencing and annotation.</title>
        <authorList>
            <consortium name="The Broad Institute Genomics Platform"/>
            <consortium name="The Broad Institute Genome Sequencing Center for Infectious Disease"/>
            <person name="Wu L."/>
            <person name="Ma J."/>
        </authorList>
    </citation>
    <scope>NUCLEOTIDE SEQUENCE [LARGE SCALE GENOMIC DNA]</scope>
    <source>
        <strain evidence="5">CGMCC 1.12192</strain>
    </source>
</reference>
<accession>A0ABV9R9R4</accession>
<gene>
    <name evidence="4" type="ORF">ACFPER_16245</name>
</gene>
<evidence type="ECO:0000256" key="1">
    <source>
        <dbReference type="SAM" id="MobiDB-lite"/>
    </source>
</evidence>
<evidence type="ECO:0000256" key="2">
    <source>
        <dbReference type="SAM" id="Phobius"/>
    </source>
</evidence>